<gene>
    <name evidence="2" type="ORF">EJ03DRAFT_354577</name>
</gene>
<organism evidence="2 3">
    <name type="scientific">Teratosphaeria nubilosa</name>
    <dbReference type="NCBI Taxonomy" id="161662"/>
    <lineage>
        <taxon>Eukaryota</taxon>
        <taxon>Fungi</taxon>
        <taxon>Dikarya</taxon>
        <taxon>Ascomycota</taxon>
        <taxon>Pezizomycotina</taxon>
        <taxon>Dothideomycetes</taxon>
        <taxon>Dothideomycetidae</taxon>
        <taxon>Mycosphaerellales</taxon>
        <taxon>Teratosphaeriaceae</taxon>
        <taxon>Teratosphaeria</taxon>
    </lineage>
</organism>
<feature type="region of interest" description="Disordered" evidence="1">
    <location>
        <begin position="149"/>
        <end position="168"/>
    </location>
</feature>
<protein>
    <submittedName>
        <fullName evidence="2">Uncharacterized protein</fullName>
    </submittedName>
</protein>
<dbReference type="EMBL" id="ML995884">
    <property type="protein sequence ID" value="KAF2765792.1"/>
    <property type="molecule type" value="Genomic_DNA"/>
</dbReference>
<feature type="region of interest" description="Disordered" evidence="1">
    <location>
        <begin position="104"/>
        <end position="138"/>
    </location>
</feature>
<feature type="compositionally biased region" description="Basic and acidic residues" evidence="1">
    <location>
        <begin position="104"/>
        <end position="123"/>
    </location>
</feature>
<sequence>MSRPSTQPTTSSTPTGRSRLWTFHRVASLQYLYDFGRTKHGLINDQVATIWNRLHDVTAERSGPVEWKTLRTQMTEVERVDKKISQAWQEIKLVIKAIKLFKKEENGETEREEGGEKQDKDVPTEDASGSLSDGEEIRVPVPWVVADESDDEEGDTISVAIHPPRNNSAQQVEARRADEAASEVEQAGIADHPQHLNAANINAIQHKTNEIPPDSSDLGDPFGLLDNISVSANDHLLPPSAESEASEALRRAVELYGPTEEDTDMPDADGE</sequence>
<feature type="region of interest" description="Disordered" evidence="1">
    <location>
        <begin position="239"/>
        <end position="271"/>
    </location>
</feature>
<evidence type="ECO:0000256" key="1">
    <source>
        <dbReference type="SAM" id="MobiDB-lite"/>
    </source>
</evidence>
<dbReference type="OrthoDB" id="10481315at2759"/>
<dbReference type="AlphaFoldDB" id="A0A6G1KZN6"/>
<evidence type="ECO:0000313" key="3">
    <source>
        <dbReference type="Proteomes" id="UP000799436"/>
    </source>
</evidence>
<keyword evidence="3" id="KW-1185">Reference proteome</keyword>
<evidence type="ECO:0000313" key="2">
    <source>
        <dbReference type="EMBL" id="KAF2765792.1"/>
    </source>
</evidence>
<proteinExistence type="predicted"/>
<dbReference type="Proteomes" id="UP000799436">
    <property type="component" value="Unassembled WGS sequence"/>
</dbReference>
<accession>A0A6G1KZN6</accession>
<feature type="compositionally biased region" description="Acidic residues" evidence="1">
    <location>
        <begin position="259"/>
        <end position="271"/>
    </location>
</feature>
<name>A0A6G1KZN6_9PEZI</name>
<reference evidence="2" key="1">
    <citation type="journal article" date="2020" name="Stud. Mycol.">
        <title>101 Dothideomycetes genomes: a test case for predicting lifestyles and emergence of pathogens.</title>
        <authorList>
            <person name="Haridas S."/>
            <person name="Albert R."/>
            <person name="Binder M."/>
            <person name="Bloem J."/>
            <person name="Labutti K."/>
            <person name="Salamov A."/>
            <person name="Andreopoulos B."/>
            <person name="Baker S."/>
            <person name="Barry K."/>
            <person name="Bills G."/>
            <person name="Bluhm B."/>
            <person name="Cannon C."/>
            <person name="Castanera R."/>
            <person name="Culley D."/>
            <person name="Daum C."/>
            <person name="Ezra D."/>
            <person name="Gonzalez J."/>
            <person name="Henrissat B."/>
            <person name="Kuo A."/>
            <person name="Liang C."/>
            <person name="Lipzen A."/>
            <person name="Lutzoni F."/>
            <person name="Magnuson J."/>
            <person name="Mondo S."/>
            <person name="Nolan M."/>
            <person name="Ohm R."/>
            <person name="Pangilinan J."/>
            <person name="Park H.-J."/>
            <person name="Ramirez L."/>
            <person name="Alfaro M."/>
            <person name="Sun H."/>
            <person name="Tritt A."/>
            <person name="Yoshinaga Y."/>
            <person name="Zwiers L.-H."/>
            <person name="Turgeon B."/>
            <person name="Goodwin S."/>
            <person name="Spatafora J."/>
            <person name="Crous P."/>
            <person name="Grigoriev I."/>
        </authorList>
    </citation>
    <scope>NUCLEOTIDE SEQUENCE</scope>
    <source>
        <strain evidence="2">CBS 116005</strain>
    </source>
</reference>